<dbReference type="EMBL" id="BAAABU010000034">
    <property type="protein sequence ID" value="GAA0262876.1"/>
    <property type="molecule type" value="Genomic_DNA"/>
</dbReference>
<name>A0ABP3EJE5_9PSEU</name>
<dbReference type="Pfam" id="PF09922">
    <property type="entry name" value="LiaF-like_C"/>
    <property type="match status" value="1"/>
</dbReference>
<organism evidence="3 4">
    <name type="scientific">Saccharothrix mutabilis subsp. mutabilis</name>
    <dbReference type="NCBI Taxonomy" id="66855"/>
    <lineage>
        <taxon>Bacteria</taxon>
        <taxon>Bacillati</taxon>
        <taxon>Actinomycetota</taxon>
        <taxon>Actinomycetes</taxon>
        <taxon>Pseudonocardiales</taxon>
        <taxon>Pseudonocardiaceae</taxon>
        <taxon>Saccharothrix</taxon>
    </lineage>
</organism>
<protein>
    <submittedName>
        <fullName evidence="3">DUF1707 domain-containing protein</fullName>
    </submittedName>
</protein>
<dbReference type="Pfam" id="PF08044">
    <property type="entry name" value="DUF1707"/>
    <property type="match status" value="1"/>
</dbReference>
<evidence type="ECO:0000259" key="2">
    <source>
        <dbReference type="Pfam" id="PF09922"/>
    </source>
</evidence>
<gene>
    <name evidence="3" type="ORF">GCM10010492_74940</name>
</gene>
<comment type="caution">
    <text evidence="3">The sequence shown here is derived from an EMBL/GenBank/DDBJ whole genome shotgun (WGS) entry which is preliminary data.</text>
</comment>
<dbReference type="RefSeq" id="WP_343940100.1">
    <property type="nucleotide sequence ID" value="NZ_BAAABU010000034.1"/>
</dbReference>
<proteinExistence type="predicted"/>
<dbReference type="InterPro" id="IPR012551">
    <property type="entry name" value="DUF1707_SHOCT-like"/>
</dbReference>
<reference evidence="4" key="1">
    <citation type="journal article" date="2019" name="Int. J. Syst. Evol. Microbiol.">
        <title>The Global Catalogue of Microorganisms (GCM) 10K type strain sequencing project: providing services to taxonomists for standard genome sequencing and annotation.</title>
        <authorList>
            <consortium name="The Broad Institute Genomics Platform"/>
            <consortium name="The Broad Institute Genome Sequencing Center for Infectious Disease"/>
            <person name="Wu L."/>
            <person name="Ma J."/>
        </authorList>
    </citation>
    <scope>NUCLEOTIDE SEQUENCE [LARGE SCALE GENOMIC DNA]</scope>
    <source>
        <strain evidence="4">JCM 3380</strain>
    </source>
</reference>
<evidence type="ECO:0000259" key="1">
    <source>
        <dbReference type="Pfam" id="PF08044"/>
    </source>
</evidence>
<evidence type="ECO:0000313" key="4">
    <source>
        <dbReference type="Proteomes" id="UP001500416"/>
    </source>
</evidence>
<sequence length="219" mass="23803">MSDELVPDPSRMRASDADREQVAKVLQKAHSEGRLDLHELDERLGQAYAAKTYGELVPLTADLGMTGVAVPQPVHQVQPHQPHLPSNRIAGTSGPSTSIAFWSGIDRKGDWVVPATHSVVAIMGGVRLDLTRARFVGQHTTINVFAFWGGVEIFVPEDVTVRVDGAGIMGAFEDTTYKTPTVPGGPEVRITGVAIMAGVEVRRPKRKKLKGHQRDELED</sequence>
<keyword evidence="4" id="KW-1185">Reference proteome</keyword>
<feature type="domain" description="Cell wall-active antibiotics response LiaF-like C-terminal" evidence="2">
    <location>
        <begin position="118"/>
        <end position="173"/>
    </location>
</feature>
<evidence type="ECO:0000313" key="3">
    <source>
        <dbReference type="EMBL" id="GAA0262876.1"/>
    </source>
</evidence>
<dbReference type="Proteomes" id="UP001500416">
    <property type="component" value="Unassembled WGS sequence"/>
</dbReference>
<dbReference type="InterPro" id="IPR024425">
    <property type="entry name" value="LiaF-like_C"/>
</dbReference>
<feature type="domain" description="DUF1707" evidence="1">
    <location>
        <begin position="12"/>
        <end position="63"/>
    </location>
</feature>
<accession>A0ABP3EJE5</accession>
<dbReference type="PANTHER" id="PTHR40763">
    <property type="entry name" value="MEMBRANE PROTEIN-RELATED"/>
    <property type="match status" value="1"/>
</dbReference>
<dbReference type="PANTHER" id="PTHR40763:SF4">
    <property type="entry name" value="DUF1707 DOMAIN-CONTAINING PROTEIN"/>
    <property type="match status" value="1"/>
</dbReference>